<dbReference type="InterPro" id="IPR031811">
    <property type="entry name" value="ALGX/ALGJ_SGNH-like"/>
</dbReference>
<dbReference type="eggNOG" id="ENOG5031Y0D">
    <property type="taxonomic scope" value="Bacteria"/>
</dbReference>
<keyword evidence="13" id="KW-0012">Acyltransferase</keyword>
<proteinExistence type="inferred from homology"/>
<evidence type="ECO:0000256" key="5">
    <source>
        <dbReference type="ARBA" id="ARBA00016086"/>
    </source>
</evidence>
<dbReference type="PATRIC" id="fig|399739.8.peg.1693"/>
<evidence type="ECO:0000259" key="15">
    <source>
        <dbReference type="Pfam" id="PF16822"/>
    </source>
</evidence>
<keyword evidence="12" id="KW-0472">Membrane</keyword>
<evidence type="ECO:0000256" key="12">
    <source>
        <dbReference type="ARBA" id="ARBA00023136"/>
    </source>
</evidence>
<evidence type="ECO:0000256" key="7">
    <source>
        <dbReference type="ARBA" id="ARBA00022519"/>
    </source>
</evidence>
<evidence type="ECO:0000256" key="11">
    <source>
        <dbReference type="ARBA" id="ARBA00022841"/>
    </source>
</evidence>
<evidence type="ECO:0000256" key="8">
    <source>
        <dbReference type="ARBA" id="ARBA00022679"/>
    </source>
</evidence>
<dbReference type="KEGG" id="pmy:Pmen_1671"/>
<keyword evidence="9" id="KW-0732">Signal</keyword>
<dbReference type="Pfam" id="PF16822">
    <property type="entry name" value="ALGX"/>
    <property type="match status" value="1"/>
</dbReference>
<dbReference type="UniPathway" id="UPA00286"/>
<dbReference type="GO" id="GO:0042597">
    <property type="term" value="C:periplasmic space"/>
    <property type="evidence" value="ECO:0007669"/>
    <property type="project" value="UniProtKB-SubCell"/>
</dbReference>
<dbReference type="GO" id="GO:0005886">
    <property type="term" value="C:plasma membrane"/>
    <property type="evidence" value="ECO:0007669"/>
    <property type="project" value="UniProtKB-SubCell"/>
</dbReference>
<gene>
    <name evidence="16" type="ordered locus">Pmen_1671</name>
</gene>
<evidence type="ECO:0000256" key="2">
    <source>
        <dbReference type="ARBA" id="ARBA00004587"/>
    </source>
</evidence>
<reference evidence="16" key="1">
    <citation type="submission" date="2007-04" db="EMBL/GenBank/DDBJ databases">
        <title>Complete sequence of Pseudomonas mendocina ymp.</title>
        <authorList>
            <consortium name="US DOE Joint Genome Institute"/>
            <person name="Copeland A."/>
            <person name="Lucas S."/>
            <person name="Lapidus A."/>
            <person name="Barry K."/>
            <person name="Glavina del Rio T."/>
            <person name="Dalin E."/>
            <person name="Tice H."/>
            <person name="Pitluck S."/>
            <person name="Kiss H."/>
            <person name="Brettin T."/>
            <person name="Detter J.C."/>
            <person name="Bruce D."/>
            <person name="Han C."/>
            <person name="Schmutz J."/>
            <person name="Larimer F."/>
            <person name="Land M."/>
            <person name="Hauser L."/>
            <person name="Kyrpides N."/>
            <person name="Mikhailova N."/>
            <person name="Hersman L."/>
            <person name="Dubois J."/>
            <person name="Maurice P."/>
            <person name="Richardson P."/>
        </authorList>
    </citation>
    <scope>NUCLEOTIDE SEQUENCE [LARGE SCALE GENOMIC DNA]</scope>
    <source>
        <strain evidence="16">Ymp</strain>
    </source>
</reference>
<evidence type="ECO:0000256" key="1">
    <source>
        <dbReference type="ARBA" id="ARBA00004418"/>
    </source>
</evidence>
<keyword evidence="7" id="KW-0997">Cell inner membrane</keyword>
<evidence type="ECO:0000256" key="9">
    <source>
        <dbReference type="ARBA" id="ARBA00022729"/>
    </source>
</evidence>
<evidence type="ECO:0000256" key="13">
    <source>
        <dbReference type="ARBA" id="ARBA00023315"/>
    </source>
</evidence>
<accession>A4XSW9</accession>
<sequence length="368" mass="41216">MFPVMNSASKVNGILFCVMLCAMFLYSLPAVFAFAGTQTQALSLFLDGKLVRKFEQFYDKQLFLRDPSVELWANIQHAIFREGASGVVLGRDGWLFTNQEYLQPRDLDGNLERQLVLIDKVRAQLAQQGARLIVLPVPMKLDTYAAHSTYAPSPQISGLYEQFSQRLRERGIDTVDLRSAYLSAAADEPLFLRNDTHWSPRGAELAARTLAGQFPELIGETPYLTQAVSEKEVTGDLLNYLKFDPRLAPSYFEPVHIQLYETLQQSRNDLAASLFGEEAVSLALVGTSYTRIDDWNFVGFLKEALQRDLVSVALEARGPFQSMNEFLAGPAAQSGELQTVIWEFPLRTLLAQRQIPSPLATPETAQLQ</sequence>
<evidence type="ECO:0000256" key="10">
    <source>
        <dbReference type="ARBA" id="ARBA00022764"/>
    </source>
</evidence>
<dbReference type="OrthoDB" id="9760774at2"/>
<name>A4XSW9_ECTM1</name>
<dbReference type="GO" id="GO:0042121">
    <property type="term" value="P:alginic acid biosynthetic process"/>
    <property type="evidence" value="ECO:0007669"/>
    <property type="project" value="UniProtKB-UniPathway"/>
</dbReference>
<protein>
    <recommendedName>
        <fullName evidence="5">Probable alginate O-acetylase AlgJ</fullName>
    </recommendedName>
    <alternativeName>
        <fullName evidence="14">Alginate biosynthesis protein AlgJ</fullName>
    </alternativeName>
</protein>
<comment type="similarity">
    <text evidence="4">Belongs to the AlgJ family.</text>
</comment>
<keyword evidence="6" id="KW-1003">Cell membrane</keyword>
<feature type="domain" description="AlgX/AlgJ SGNH hydrolase-like" evidence="15">
    <location>
        <begin position="87"/>
        <end position="345"/>
    </location>
</feature>
<keyword evidence="8" id="KW-0808">Transferase</keyword>
<keyword evidence="10" id="KW-0574">Periplasm</keyword>
<evidence type="ECO:0000313" key="16">
    <source>
        <dbReference type="EMBL" id="ABP84435.1"/>
    </source>
</evidence>
<evidence type="ECO:0000256" key="6">
    <source>
        <dbReference type="ARBA" id="ARBA00022475"/>
    </source>
</evidence>
<evidence type="ECO:0000256" key="3">
    <source>
        <dbReference type="ARBA" id="ARBA00005182"/>
    </source>
</evidence>
<dbReference type="HOGENOM" id="CLU_057510_0_0_6"/>
<keyword evidence="11" id="KW-0016">Alginate biosynthesis</keyword>
<dbReference type="SUPFAM" id="SSF52266">
    <property type="entry name" value="SGNH hydrolase"/>
    <property type="match status" value="1"/>
</dbReference>
<dbReference type="InterPro" id="IPR034657">
    <property type="entry name" value="AlgJ"/>
</dbReference>
<dbReference type="GO" id="GO:0016746">
    <property type="term" value="F:acyltransferase activity"/>
    <property type="evidence" value="ECO:0007669"/>
    <property type="project" value="UniProtKB-KW"/>
</dbReference>
<dbReference type="EMBL" id="CP000680">
    <property type="protein sequence ID" value="ABP84435.1"/>
    <property type="molecule type" value="Genomic_DNA"/>
</dbReference>
<organism evidence="16">
    <name type="scientific">Ectopseudomonas mendocina (strain ymp)</name>
    <name type="common">Pseudomonas mendocina</name>
    <dbReference type="NCBI Taxonomy" id="399739"/>
    <lineage>
        <taxon>Bacteria</taxon>
        <taxon>Pseudomonadati</taxon>
        <taxon>Pseudomonadota</taxon>
        <taxon>Gammaproteobacteria</taxon>
        <taxon>Pseudomonadales</taxon>
        <taxon>Pseudomonadaceae</taxon>
        <taxon>Ectopseudomonas</taxon>
    </lineage>
</organism>
<evidence type="ECO:0000256" key="4">
    <source>
        <dbReference type="ARBA" id="ARBA00006038"/>
    </source>
</evidence>
<dbReference type="STRING" id="399739.Pmen_1671"/>
<dbReference type="CDD" id="cd14442">
    <property type="entry name" value="AlgJ_like"/>
    <property type="match status" value="1"/>
</dbReference>
<evidence type="ECO:0000256" key="14">
    <source>
        <dbReference type="ARBA" id="ARBA00031031"/>
    </source>
</evidence>
<dbReference type="AlphaFoldDB" id="A4XSW9"/>
<comment type="subcellular location">
    <subcellularLocation>
        <location evidence="2">Cell inner membrane</location>
        <topology evidence="2">Peripheral membrane protein</topology>
        <orientation evidence="2">Periplasmic side</orientation>
    </subcellularLocation>
    <subcellularLocation>
        <location evidence="1">Periplasm</location>
    </subcellularLocation>
</comment>
<comment type="pathway">
    <text evidence="3">Glycan biosynthesis; alginate biosynthesis.</text>
</comment>